<dbReference type="InterPro" id="IPR011990">
    <property type="entry name" value="TPR-like_helical_dom_sf"/>
</dbReference>
<name>A0AAJ2DDL8_SERFO</name>
<proteinExistence type="predicted"/>
<evidence type="ECO:0000313" key="1">
    <source>
        <dbReference type="EMBL" id="MDQ9129941.1"/>
    </source>
</evidence>
<gene>
    <name evidence="1" type="ORF">RDT67_26415</name>
</gene>
<dbReference type="Gene3D" id="1.20.58.320">
    <property type="entry name" value="TPR-like"/>
    <property type="match status" value="1"/>
</dbReference>
<reference evidence="1" key="1">
    <citation type="submission" date="2023-08" db="EMBL/GenBank/DDBJ databases">
        <title>The Comparative Genomic Analysis of Yersiniaceae from Polar Regions.</title>
        <authorList>
            <person name="Goncharov A."/>
            <person name="Aslanov B."/>
            <person name="Kolodzhieva V."/>
            <person name="Azarov D."/>
            <person name="Mochov A."/>
            <person name="Lebedeva E."/>
        </authorList>
    </citation>
    <scope>NUCLEOTIDE SEQUENCE</scope>
    <source>
        <strain evidence="1">Vf</strain>
    </source>
</reference>
<organism evidence="1 2">
    <name type="scientific">Serratia fonticola</name>
    <dbReference type="NCBI Taxonomy" id="47917"/>
    <lineage>
        <taxon>Bacteria</taxon>
        <taxon>Pseudomonadati</taxon>
        <taxon>Pseudomonadota</taxon>
        <taxon>Gammaproteobacteria</taxon>
        <taxon>Enterobacterales</taxon>
        <taxon>Yersiniaceae</taxon>
        <taxon>Serratia</taxon>
    </lineage>
</organism>
<dbReference type="Pfam" id="PF06041">
    <property type="entry name" value="DUF924"/>
    <property type="match status" value="1"/>
</dbReference>
<sequence>MHQHVLDFWFEEIDPVMWFKKDDEFDRVLRTRFGQLWQAASQGELAHWRATIKGRLAEIIVLDQFSRNLFRNTPRSFACDGMALVLAQEAIATGLCENLTVEQRGFLYLPFMHSESALIHQQALELFRQLNNGDQLEFEIRHKAIIDRFGRYPHRNEILGRESTLEEQEFLQQPGSGF</sequence>
<accession>A0AAJ2DDL8</accession>
<evidence type="ECO:0000313" key="2">
    <source>
        <dbReference type="Proteomes" id="UP001224622"/>
    </source>
</evidence>
<comment type="caution">
    <text evidence="1">The sequence shown here is derived from an EMBL/GenBank/DDBJ whole genome shotgun (WGS) entry which is preliminary data.</text>
</comment>
<dbReference type="Gene3D" id="1.25.40.10">
    <property type="entry name" value="Tetratricopeptide repeat domain"/>
    <property type="match status" value="1"/>
</dbReference>
<dbReference type="RefSeq" id="WP_024531258.1">
    <property type="nucleotide sequence ID" value="NZ_CAMKVM010000043.1"/>
</dbReference>
<dbReference type="InterPro" id="IPR010323">
    <property type="entry name" value="DUF924"/>
</dbReference>
<dbReference type="AlphaFoldDB" id="A0AAJ2DDL8"/>
<dbReference type="Proteomes" id="UP001224622">
    <property type="component" value="Unassembled WGS sequence"/>
</dbReference>
<protein>
    <submittedName>
        <fullName evidence="1">DUF924 family protein</fullName>
    </submittedName>
</protein>
<dbReference type="SUPFAM" id="SSF48452">
    <property type="entry name" value="TPR-like"/>
    <property type="match status" value="1"/>
</dbReference>
<dbReference type="EMBL" id="JAVIGA010000046">
    <property type="protein sequence ID" value="MDQ9129941.1"/>
    <property type="molecule type" value="Genomic_DNA"/>
</dbReference>